<evidence type="ECO:0000256" key="3">
    <source>
        <dbReference type="ARBA" id="ARBA00022578"/>
    </source>
</evidence>
<dbReference type="GO" id="GO:0003677">
    <property type="term" value="F:DNA binding"/>
    <property type="evidence" value="ECO:0007669"/>
    <property type="project" value="UniProtKB-UniRule"/>
</dbReference>
<keyword evidence="6" id="KW-0814">Transposable element</keyword>
<proteinExistence type="inferred from homology"/>
<evidence type="ECO:0000313" key="8">
    <source>
        <dbReference type="EMBL" id="MCS3953313.1"/>
    </source>
</evidence>
<organism evidence="8 9">
    <name type="scientific">Salinibacter ruber</name>
    <dbReference type="NCBI Taxonomy" id="146919"/>
    <lineage>
        <taxon>Bacteria</taxon>
        <taxon>Pseudomonadati</taxon>
        <taxon>Rhodothermota</taxon>
        <taxon>Rhodothermia</taxon>
        <taxon>Rhodothermales</taxon>
        <taxon>Salinibacteraceae</taxon>
        <taxon>Salinibacter</taxon>
    </lineage>
</organism>
<evidence type="ECO:0000313" key="9">
    <source>
        <dbReference type="Proteomes" id="UP001155010"/>
    </source>
</evidence>
<keyword evidence="4 6" id="KW-0238">DNA-binding</keyword>
<comment type="similarity">
    <text evidence="2 6">Belongs to the transposase mutator family.</text>
</comment>
<dbReference type="EMBL" id="JANUBB010000021">
    <property type="protein sequence ID" value="MCS3953313.1"/>
    <property type="molecule type" value="Genomic_DNA"/>
</dbReference>
<keyword evidence="5 6" id="KW-0233">DNA recombination</keyword>
<dbReference type="Pfam" id="PF00872">
    <property type="entry name" value="Transposase_mut"/>
    <property type="match status" value="1"/>
</dbReference>
<keyword evidence="3 6" id="KW-0815">Transposition</keyword>
<evidence type="ECO:0000256" key="7">
    <source>
        <dbReference type="SAM" id="MobiDB-lite"/>
    </source>
</evidence>
<evidence type="ECO:0000256" key="6">
    <source>
        <dbReference type="RuleBase" id="RU365089"/>
    </source>
</evidence>
<evidence type="ECO:0000256" key="2">
    <source>
        <dbReference type="ARBA" id="ARBA00010961"/>
    </source>
</evidence>
<dbReference type="Proteomes" id="UP001155010">
    <property type="component" value="Unassembled WGS sequence"/>
</dbReference>
<dbReference type="RefSeq" id="WP_259082579.1">
    <property type="nucleotide sequence ID" value="NZ_JANUBB010000021.1"/>
</dbReference>
<reference evidence="8" key="1">
    <citation type="submission" date="2022-08" db="EMBL/GenBank/DDBJ databases">
        <title>Genomic Encyclopedia of Type Strains, Phase V (KMG-V): Genome sequencing to study the core and pangenomes of soil and plant-associated prokaryotes.</title>
        <authorList>
            <person name="Whitman W."/>
        </authorList>
    </citation>
    <scope>NUCLEOTIDE SEQUENCE</scope>
    <source>
        <strain evidence="8">SP2017</strain>
    </source>
</reference>
<dbReference type="PANTHER" id="PTHR33217">
    <property type="entry name" value="TRANSPOSASE FOR INSERTION SEQUENCE ELEMENT IS1081"/>
    <property type="match status" value="1"/>
</dbReference>
<feature type="region of interest" description="Disordered" evidence="7">
    <location>
        <begin position="41"/>
        <end position="61"/>
    </location>
</feature>
<dbReference type="InterPro" id="IPR001207">
    <property type="entry name" value="Transposase_mutator"/>
</dbReference>
<evidence type="ECO:0000256" key="4">
    <source>
        <dbReference type="ARBA" id="ARBA00023125"/>
    </source>
</evidence>
<comment type="caution">
    <text evidence="8">The sequence shown here is derived from an EMBL/GenBank/DDBJ whole genome shotgun (WGS) entry which is preliminary data.</text>
</comment>
<accession>A0A9X2Z5T7</accession>
<gene>
    <name evidence="8" type="ORF">GGP83_003288</name>
</gene>
<dbReference type="NCBIfam" id="NF033543">
    <property type="entry name" value="transpos_IS256"/>
    <property type="match status" value="1"/>
</dbReference>
<sequence>MTQIEVSFDAETLRKVLLGDKGAEVLLEKVMNEVLQAEMTEHLGAEPGEHTDDRRGYRNGSYERELTTRIGSLKLEVPRDRDGTFQTKLFERYQRSEKALVTTLMQMVLQGVSTRRVKKITTELCGREFSRQTVSNLTERLSEQVRAWAERPLEEEYPFLLADAMQLNIRHHEAVRSAMALIVVGISEDGYREILGLKIALRETGESWKELLQELKDRGLRRVELATSDAHEGLERALREAFPGCIWQRCQSHFRRNVIDKTPSDYQDRMHRLLDQILKADSQQEASQRLEEVSGELKDEAENALDVLEEGIFDATAVLALPEKYRERLRTTNMVERLIQEVRRREKVIRIFPNKTSAWRLVGALLAEKHEEWSTGRRYWTMDEFFQWRGRQTGDNTEDLQTESSNRILQPA</sequence>
<protein>
    <recommendedName>
        <fullName evidence="6">Mutator family transposase</fullName>
    </recommendedName>
</protein>
<dbReference type="PANTHER" id="PTHR33217:SF7">
    <property type="entry name" value="TRANSPOSASE FOR INSERTION SEQUENCE ELEMENT IS1081"/>
    <property type="match status" value="1"/>
</dbReference>
<dbReference type="AlphaFoldDB" id="A0A9X2Z5T7"/>
<evidence type="ECO:0000256" key="1">
    <source>
        <dbReference type="ARBA" id="ARBA00002190"/>
    </source>
</evidence>
<name>A0A9X2Z5T7_9BACT</name>
<dbReference type="GO" id="GO:0004803">
    <property type="term" value="F:transposase activity"/>
    <property type="evidence" value="ECO:0007669"/>
    <property type="project" value="UniProtKB-UniRule"/>
</dbReference>
<evidence type="ECO:0000256" key="5">
    <source>
        <dbReference type="ARBA" id="ARBA00023172"/>
    </source>
</evidence>
<dbReference type="GO" id="GO:0006313">
    <property type="term" value="P:DNA transposition"/>
    <property type="evidence" value="ECO:0007669"/>
    <property type="project" value="UniProtKB-UniRule"/>
</dbReference>
<comment type="function">
    <text evidence="1 6">Required for the transposition of the insertion element.</text>
</comment>